<reference evidence="4 5" key="1">
    <citation type="submission" date="2009-11" db="EMBL/GenBank/DDBJ databases">
        <title>Annotation of Allomyces macrogynus ATCC 38327.</title>
        <authorList>
            <consortium name="The Broad Institute Genome Sequencing Platform"/>
            <person name="Russ C."/>
            <person name="Cuomo C."/>
            <person name="Burger G."/>
            <person name="Gray M.W."/>
            <person name="Holland P.W.H."/>
            <person name="King N."/>
            <person name="Lang F.B.F."/>
            <person name="Roger A.J."/>
            <person name="Ruiz-Trillo I."/>
            <person name="Young S.K."/>
            <person name="Zeng Q."/>
            <person name="Gargeya S."/>
            <person name="Fitzgerald M."/>
            <person name="Haas B."/>
            <person name="Abouelleil A."/>
            <person name="Alvarado L."/>
            <person name="Arachchi H.M."/>
            <person name="Berlin A."/>
            <person name="Chapman S.B."/>
            <person name="Gearin G."/>
            <person name="Goldberg J."/>
            <person name="Griggs A."/>
            <person name="Gujja S."/>
            <person name="Hansen M."/>
            <person name="Heiman D."/>
            <person name="Howarth C."/>
            <person name="Larimer J."/>
            <person name="Lui A."/>
            <person name="MacDonald P.J.P."/>
            <person name="McCowen C."/>
            <person name="Montmayeur A."/>
            <person name="Murphy C."/>
            <person name="Neiman D."/>
            <person name="Pearson M."/>
            <person name="Priest M."/>
            <person name="Roberts A."/>
            <person name="Saif S."/>
            <person name="Shea T."/>
            <person name="Sisk P."/>
            <person name="Stolte C."/>
            <person name="Sykes S."/>
            <person name="Wortman J."/>
            <person name="Nusbaum C."/>
            <person name="Birren B."/>
        </authorList>
    </citation>
    <scope>NUCLEOTIDE SEQUENCE [LARGE SCALE GENOMIC DNA]</scope>
    <source>
        <strain evidence="4 5">ATCC 38327</strain>
    </source>
</reference>
<evidence type="ECO:0000259" key="3">
    <source>
        <dbReference type="Pfam" id="PF10193"/>
    </source>
</evidence>
<dbReference type="Proteomes" id="UP000054350">
    <property type="component" value="Unassembled WGS sequence"/>
</dbReference>
<evidence type="ECO:0000313" key="4">
    <source>
        <dbReference type="EMBL" id="KNE67990.1"/>
    </source>
</evidence>
<feature type="region of interest" description="Disordered" evidence="2">
    <location>
        <begin position="368"/>
        <end position="423"/>
    </location>
</feature>
<dbReference type="AlphaFoldDB" id="A0A0L0T027"/>
<dbReference type="GO" id="GO:0042162">
    <property type="term" value="F:telomeric DNA binding"/>
    <property type="evidence" value="ECO:0007669"/>
    <property type="project" value="TreeGrafter"/>
</dbReference>
<dbReference type="Gene3D" id="1.25.40.720">
    <property type="entry name" value="Telomere length regulation protein 2, C-terminal domain"/>
    <property type="match status" value="1"/>
</dbReference>
<organism evidence="4 5">
    <name type="scientific">Allomyces macrogynus (strain ATCC 38327)</name>
    <name type="common">Allomyces javanicus var. macrogynus</name>
    <dbReference type="NCBI Taxonomy" id="578462"/>
    <lineage>
        <taxon>Eukaryota</taxon>
        <taxon>Fungi</taxon>
        <taxon>Fungi incertae sedis</taxon>
        <taxon>Blastocladiomycota</taxon>
        <taxon>Blastocladiomycetes</taxon>
        <taxon>Blastocladiales</taxon>
        <taxon>Blastocladiaceae</taxon>
        <taxon>Allomyces</taxon>
    </lineage>
</organism>
<dbReference type="PANTHER" id="PTHR15830">
    <property type="entry name" value="TELOMERE LENGTH REGULATION PROTEIN TEL2 FAMILY MEMBER"/>
    <property type="match status" value="1"/>
</dbReference>
<dbReference type="Pfam" id="PF10193">
    <property type="entry name" value="Telomere_reg-2"/>
    <property type="match status" value="1"/>
</dbReference>
<dbReference type="GO" id="GO:0051083">
    <property type="term" value="P:'de novo' cotranslational protein folding"/>
    <property type="evidence" value="ECO:0007669"/>
    <property type="project" value="TreeGrafter"/>
</dbReference>
<accession>A0A0L0T027</accession>
<dbReference type="STRING" id="578462.A0A0L0T027"/>
<proteinExistence type="inferred from homology"/>
<comment type="similarity">
    <text evidence="1">Belongs to the TEL2 family.</text>
</comment>
<keyword evidence="5" id="KW-1185">Reference proteome</keyword>
<feature type="compositionally biased region" description="Low complexity" evidence="2">
    <location>
        <begin position="394"/>
        <end position="403"/>
    </location>
</feature>
<protein>
    <recommendedName>
        <fullName evidence="3">Telomere length regulation protein conserved domain-containing protein</fullName>
    </recommendedName>
</protein>
<dbReference type="EMBL" id="GG745355">
    <property type="protein sequence ID" value="KNE67990.1"/>
    <property type="molecule type" value="Genomic_DNA"/>
</dbReference>
<evidence type="ECO:0000256" key="2">
    <source>
        <dbReference type="SAM" id="MobiDB-lite"/>
    </source>
</evidence>
<dbReference type="PANTHER" id="PTHR15830:SF10">
    <property type="entry name" value="TELOMERE LENGTH REGULATION PROTEIN TEL2 HOMOLOG"/>
    <property type="match status" value="1"/>
</dbReference>
<gene>
    <name evidence="4" type="ORF">AMAG_19826</name>
</gene>
<dbReference type="GO" id="GO:0005829">
    <property type="term" value="C:cytosol"/>
    <property type="evidence" value="ECO:0007669"/>
    <property type="project" value="TreeGrafter"/>
</dbReference>
<evidence type="ECO:0000256" key="1">
    <source>
        <dbReference type="ARBA" id="ARBA00006133"/>
    </source>
</evidence>
<name>A0A0L0T027_ALLM3</name>
<dbReference type="InterPro" id="IPR019337">
    <property type="entry name" value="Telomere_length_regulation_dom"/>
</dbReference>
<reference evidence="5" key="2">
    <citation type="submission" date="2009-11" db="EMBL/GenBank/DDBJ databases">
        <title>The Genome Sequence of Allomyces macrogynus strain ATCC 38327.</title>
        <authorList>
            <consortium name="The Broad Institute Genome Sequencing Platform"/>
            <person name="Russ C."/>
            <person name="Cuomo C."/>
            <person name="Shea T."/>
            <person name="Young S.K."/>
            <person name="Zeng Q."/>
            <person name="Koehrsen M."/>
            <person name="Haas B."/>
            <person name="Borodovsky M."/>
            <person name="Guigo R."/>
            <person name="Alvarado L."/>
            <person name="Berlin A."/>
            <person name="Borenstein D."/>
            <person name="Chen Z."/>
            <person name="Engels R."/>
            <person name="Freedman E."/>
            <person name="Gellesch M."/>
            <person name="Goldberg J."/>
            <person name="Griggs A."/>
            <person name="Gujja S."/>
            <person name="Heiman D."/>
            <person name="Hepburn T."/>
            <person name="Howarth C."/>
            <person name="Jen D."/>
            <person name="Larson L."/>
            <person name="Lewis B."/>
            <person name="Mehta T."/>
            <person name="Park D."/>
            <person name="Pearson M."/>
            <person name="Roberts A."/>
            <person name="Saif S."/>
            <person name="Shenoy N."/>
            <person name="Sisk P."/>
            <person name="Stolte C."/>
            <person name="Sykes S."/>
            <person name="Walk T."/>
            <person name="White J."/>
            <person name="Yandava C."/>
            <person name="Burger G."/>
            <person name="Gray M.W."/>
            <person name="Holland P.W.H."/>
            <person name="King N."/>
            <person name="Lang F.B.F."/>
            <person name="Roger A.J."/>
            <person name="Ruiz-Trillo I."/>
            <person name="Lander E."/>
            <person name="Nusbaum C."/>
        </authorList>
    </citation>
    <scope>NUCLEOTIDE SEQUENCE [LARGE SCALE GENOMIC DNA]</scope>
    <source>
        <strain evidence="5">ATCC 38327</strain>
    </source>
</reference>
<sequence>MSGKPLSRTSESPASPAITIHREFAADLIKRLLLRCRVQTLLVQLQAADSALHRHVLRTLVSIPDRAANVYQGSPPKIFAADAFVTRIVVDLDEALRPLPHSGSTTGGDLRSLAATLVDQLCRQSHPAPQLAGFFLSRTTNDVDPTVSFALSWRAALGHLPDLSRDAVLLHLLGRTEKRGVLWHSLSTCLDAVIGRPIPSSMVPALTSIRAISLGPTSRAAIVHLFADPSAMSSDDPWPSTVADSMLPLVSVFAAWLHMWGSAGILAHHDVDTVKALTETLLLCCGYLQADHTSLASWATRLNYLLYKGVAQLLDQAPELRAYGQILAEEATALIFPQRVDFGLGAQLPDVARLRAIVAAGAARAGAARADPRSAAPETVTSDAKPQVSPPAAAPRARLHPALCDSDDEDDSDEVDEAEHALTGSVIPAAKPVSVYIRDCLDILQKRDGEKDADRLIVVVLHLEPVIRATPAYELDAVAPGLVRQLHQFCECPIDDEGAAGGESVEVKFETAQSNALVALGTQSPVATLGALLKDINRPDMLSVPKTLEAFAAACRIAERLAFGTITSSSTTAKGNDLVPAPFIDRAAAAIGYKTRTGSGTVTQRLSGPRPRPTAHRNRMMGVTTHFLSPLIAMNVSDREPRVMERRLLACANVLFAAARILTRSRHPFMGHTPEFFQAVEVWEWIMDLMLSMHDAKVRRAALIVIFAPLDVVQDATVAVREWDAYFALLAQWLHEWKDDNRHPELVLMRRCLQQRLFELHKPHESSFLRVLH</sequence>
<dbReference type="InterPro" id="IPR051970">
    <property type="entry name" value="TEL2_Regulation"/>
</dbReference>
<dbReference type="InterPro" id="IPR038528">
    <property type="entry name" value="TEL2_C_sf"/>
</dbReference>
<dbReference type="OrthoDB" id="10258062at2759"/>
<dbReference type="VEuPathDB" id="FungiDB:AMAG_19826"/>
<dbReference type="GO" id="GO:0051879">
    <property type="term" value="F:Hsp90 protein binding"/>
    <property type="evidence" value="ECO:0007669"/>
    <property type="project" value="TreeGrafter"/>
</dbReference>
<evidence type="ECO:0000313" key="5">
    <source>
        <dbReference type="Proteomes" id="UP000054350"/>
    </source>
</evidence>
<feature type="domain" description="Telomere length regulation protein conserved" evidence="3">
    <location>
        <begin position="435"/>
        <end position="538"/>
    </location>
</feature>
<feature type="compositionally biased region" description="Acidic residues" evidence="2">
    <location>
        <begin position="405"/>
        <end position="417"/>
    </location>
</feature>